<name>A0AA35R1T3_GEOBA</name>
<feature type="domain" description="Rhodanese" evidence="1">
    <location>
        <begin position="16"/>
        <end position="106"/>
    </location>
</feature>
<protein>
    <submittedName>
        <fullName evidence="2">3-mercaptopyruvate sulfurtransferase</fullName>
    </submittedName>
</protein>
<dbReference type="InterPro" id="IPR001763">
    <property type="entry name" value="Rhodanese-like_dom"/>
</dbReference>
<proteinExistence type="predicted"/>
<gene>
    <name evidence="2" type="ORF">GBAR_LOCUS3057</name>
</gene>
<dbReference type="InterPro" id="IPR036873">
    <property type="entry name" value="Rhodanese-like_dom_sf"/>
</dbReference>
<dbReference type="PANTHER" id="PTHR44086:SF10">
    <property type="entry name" value="THIOSULFATE SULFURTRANSFERASE_RHODANESE-LIKE DOMAIN-CONTAINING PROTEIN 3"/>
    <property type="match status" value="1"/>
</dbReference>
<dbReference type="Pfam" id="PF00581">
    <property type="entry name" value="Rhodanese"/>
    <property type="match status" value="4"/>
</dbReference>
<feature type="domain" description="Rhodanese" evidence="1">
    <location>
        <begin position="279"/>
        <end position="369"/>
    </location>
</feature>
<dbReference type="AlphaFoldDB" id="A0AA35R1T3"/>
<evidence type="ECO:0000313" key="3">
    <source>
        <dbReference type="Proteomes" id="UP001174909"/>
    </source>
</evidence>
<dbReference type="CDD" id="cd00158">
    <property type="entry name" value="RHOD"/>
    <property type="match status" value="1"/>
</dbReference>
<evidence type="ECO:0000313" key="2">
    <source>
        <dbReference type="EMBL" id="CAI8000925.1"/>
    </source>
</evidence>
<keyword evidence="3" id="KW-1185">Reference proteome</keyword>
<dbReference type="Proteomes" id="UP001174909">
    <property type="component" value="Unassembled WGS sequence"/>
</dbReference>
<dbReference type="SUPFAM" id="SSF52821">
    <property type="entry name" value="Rhodanese/Cell cycle control phosphatase"/>
    <property type="match status" value="4"/>
</dbReference>
<feature type="domain" description="Rhodanese" evidence="1">
    <location>
        <begin position="409"/>
        <end position="497"/>
    </location>
</feature>
<organism evidence="2 3">
    <name type="scientific">Geodia barretti</name>
    <name type="common">Barrett's horny sponge</name>
    <dbReference type="NCBI Taxonomy" id="519541"/>
    <lineage>
        <taxon>Eukaryota</taxon>
        <taxon>Metazoa</taxon>
        <taxon>Porifera</taxon>
        <taxon>Demospongiae</taxon>
        <taxon>Heteroscleromorpha</taxon>
        <taxon>Tetractinellida</taxon>
        <taxon>Astrophorina</taxon>
        <taxon>Geodiidae</taxon>
        <taxon>Geodia</taxon>
    </lineage>
</organism>
<dbReference type="PANTHER" id="PTHR44086">
    <property type="entry name" value="THIOSULFATE SULFURTRANSFERASE RDL2, MITOCHONDRIAL-RELATED"/>
    <property type="match status" value="1"/>
</dbReference>
<dbReference type="GO" id="GO:0004792">
    <property type="term" value="F:thiosulfate-cyanide sulfurtransferase activity"/>
    <property type="evidence" value="ECO:0007669"/>
    <property type="project" value="TreeGrafter"/>
</dbReference>
<dbReference type="PROSITE" id="PS50206">
    <property type="entry name" value="RHODANESE_3"/>
    <property type="match status" value="4"/>
</dbReference>
<evidence type="ECO:0000259" key="1">
    <source>
        <dbReference type="PROSITE" id="PS50206"/>
    </source>
</evidence>
<dbReference type="SMART" id="SM00450">
    <property type="entry name" value="RHOD"/>
    <property type="match status" value="4"/>
</dbReference>
<sequence length="539" mass="58173">MAQPITPAQLDDLFNGSAPFALVDVREAGEYNASHIPGSSLMPRRMLEFDLPVAIPHIDSLTVLCDDDGQRVAKAVATVEAMGYSNVGWLDGGVNRWMSLDYPTEWGVNVPSKDFGEKVEVVHHVPEIDAIELRSRMDLGEKMVILDTRTPEEYRRFCIPGGQSLPGGELALRITDVTADLDPDTTVVINCAGRTRSIIGTRILQRMGLDRDIVGLKNGTSGWVLAGYELESGADRDELPQVSAEGRAAAEAYADRCAAEDGVDFLDVVGLERLAERSRSETVYFIDVRTAEEYAAGHIPGFRWFPGGQCVQRSDDVAVVKNAPLVFCCDGRARAALTGSWYRQLGHGEVYALNGGTEAWAVAGKSLESGRNVGARFDGSIGGAGEPELVTAARNSVPSITAQELESDRPDAILFVDTSQDFSRGHVPGAHWVPRGWLEWQVAEHVASEDARVVVTCGDGRQSLLAAATLQSMGFTNVGVLDGGVASWRAAGLPVETGLSGVMRTPADVVFSGPDRTYADMQNYLRWEEQLGDKYAAAD</sequence>
<dbReference type="Gene3D" id="3.40.250.10">
    <property type="entry name" value="Rhodanese-like domain"/>
    <property type="match status" value="4"/>
</dbReference>
<reference evidence="2" key="1">
    <citation type="submission" date="2023-03" db="EMBL/GenBank/DDBJ databases">
        <authorList>
            <person name="Steffen K."/>
            <person name="Cardenas P."/>
        </authorList>
    </citation>
    <scope>NUCLEOTIDE SEQUENCE</scope>
</reference>
<feature type="domain" description="Rhodanese" evidence="1">
    <location>
        <begin position="139"/>
        <end position="232"/>
    </location>
</feature>
<comment type="caution">
    <text evidence="2">The sequence shown here is derived from an EMBL/GenBank/DDBJ whole genome shotgun (WGS) entry which is preliminary data.</text>
</comment>
<accession>A0AA35R1T3</accession>
<dbReference type="EMBL" id="CASHTH010000421">
    <property type="protein sequence ID" value="CAI8000925.1"/>
    <property type="molecule type" value="Genomic_DNA"/>
</dbReference>